<evidence type="ECO:0000256" key="5">
    <source>
        <dbReference type="ARBA" id="ARBA00056164"/>
    </source>
</evidence>
<comment type="similarity">
    <text evidence="2 7">Belongs to the FKBP-type PPIase family.</text>
</comment>
<dbReference type="GO" id="GO:0003755">
    <property type="term" value="F:peptidyl-prolyl cis-trans isomerase activity"/>
    <property type="evidence" value="ECO:0007669"/>
    <property type="project" value="UniProtKB-UniRule"/>
</dbReference>
<dbReference type="PANTHER" id="PTHR43811">
    <property type="entry name" value="FKBP-TYPE PEPTIDYL-PROLYL CIS-TRANS ISOMERASE FKPA"/>
    <property type="match status" value="1"/>
</dbReference>
<dbReference type="InterPro" id="IPR046357">
    <property type="entry name" value="PPIase_dom_sf"/>
</dbReference>
<protein>
    <recommendedName>
        <fullName evidence="7">Peptidyl-prolyl cis-trans isomerase</fullName>
        <ecNumber evidence="7">5.2.1.8</ecNumber>
    </recommendedName>
</protein>
<evidence type="ECO:0000256" key="1">
    <source>
        <dbReference type="ARBA" id="ARBA00000971"/>
    </source>
</evidence>
<evidence type="ECO:0000256" key="2">
    <source>
        <dbReference type="ARBA" id="ARBA00006577"/>
    </source>
</evidence>
<dbReference type="InterPro" id="IPR001179">
    <property type="entry name" value="PPIase_FKBP_dom"/>
</dbReference>
<evidence type="ECO:0000313" key="9">
    <source>
        <dbReference type="EMBL" id="PZP36697.1"/>
    </source>
</evidence>
<dbReference type="EMBL" id="QFOD01000001">
    <property type="protein sequence ID" value="PZP36697.1"/>
    <property type="molecule type" value="Genomic_DNA"/>
</dbReference>
<evidence type="ECO:0000259" key="8">
    <source>
        <dbReference type="PROSITE" id="PS50059"/>
    </source>
</evidence>
<reference evidence="9 10" key="1">
    <citation type="submission" date="2017-08" db="EMBL/GenBank/DDBJ databases">
        <title>Infants hospitalized years apart are colonized by the same room-sourced microbial strains.</title>
        <authorList>
            <person name="Brooks B."/>
            <person name="Olm M.R."/>
            <person name="Firek B.A."/>
            <person name="Baker R."/>
            <person name="Thomas B.C."/>
            <person name="Morowitz M.J."/>
            <person name="Banfield J.F."/>
        </authorList>
    </citation>
    <scope>NUCLEOTIDE SEQUENCE [LARGE SCALE GENOMIC DNA]</scope>
    <source>
        <strain evidence="9">S2_012_000_R2_81</strain>
    </source>
</reference>
<dbReference type="PANTHER" id="PTHR43811:SF19">
    <property type="entry name" value="39 KDA FK506-BINDING NUCLEAR PROTEIN"/>
    <property type="match status" value="1"/>
</dbReference>
<dbReference type="SUPFAM" id="SSF54534">
    <property type="entry name" value="FKBP-like"/>
    <property type="match status" value="2"/>
</dbReference>
<evidence type="ECO:0000256" key="4">
    <source>
        <dbReference type="ARBA" id="ARBA00023235"/>
    </source>
</evidence>
<dbReference type="Gene3D" id="3.10.50.40">
    <property type="match status" value="2"/>
</dbReference>
<organism evidence="9 10">
    <name type="scientific">Roseateles depolymerans</name>
    <dbReference type="NCBI Taxonomy" id="76731"/>
    <lineage>
        <taxon>Bacteria</taxon>
        <taxon>Pseudomonadati</taxon>
        <taxon>Pseudomonadota</taxon>
        <taxon>Betaproteobacteria</taxon>
        <taxon>Burkholderiales</taxon>
        <taxon>Sphaerotilaceae</taxon>
        <taxon>Roseateles</taxon>
    </lineage>
</organism>
<dbReference type="PROSITE" id="PS50059">
    <property type="entry name" value="FKBP_PPIASE"/>
    <property type="match status" value="2"/>
</dbReference>
<gene>
    <name evidence="9" type="ORF">DI603_01690</name>
</gene>
<dbReference type="Proteomes" id="UP000249633">
    <property type="component" value="Unassembled WGS sequence"/>
</dbReference>
<feature type="domain" description="PPIase FKBP-type" evidence="8">
    <location>
        <begin position="149"/>
        <end position="240"/>
    </location>
</feature>
<evidence type="ECO:0000313" key="10">
    <source>
        <dbReference type="Proteomes" id="UP000249633"/>
    </source>
</evidence>
<comment type="caution">
    <text evidence="9">The sequence shown here is derived from an EMBL/GenBank/DDBJ whole genome shotgun (WGS) entry which is preliminary data.</text>
</comment>
<evidence type="ECO:0000256" key="6">
    <source>
        <dbReference type="PROSITE-ProRule" id="PRU00277"/>
    </source>
</evidence>
<dbReference type="EC" id="5.2.1.8" evidence="7"/>
<comment type="function">
    <text evidence="5">PPIases accelerate the folding of proteins.</text>
</comment>
<dbReference type="AlphaFoldDB" id="A0A2W5E5E6"/>
<name>A0A2W5E5E6_9BURK</name>
<sequence length="240" mass="25360">MNTTPSGLQFEDSVVGDGKQAQAGQDVTVHYTGWLWVDGKKTTKFDSSLDRRDPFEFELGAGMVIRGWDEGVQGMKIGGKRTLIIPAELGYGARGAGGVIPPNATLCFDVELLGVAGGPEPVELTLTATATGLQFEDKVAGEGAEAAKGQRVSVHYTGWLFQNGMKGKKFDSSKDRGQPFKFRLGGGEVIAGWDEGVQGMKVGGTRMLVLPPELGYGAYGAGGVIPPHATLLFEVELLAV</sequence>
<feature type="domain" description="PPIase FKBP-type" evidence="8">
    <location>
        <begin position="24"/>
        <end position="116"/>
    </location>
</feature>
<dbReference type="Pfam" id="PF00254">
    <property type="entry name" value="FKBP_C"/>
    <property type="match status" value="2"/>
</dbReference>
<dbReference type="FunFam" id="3.10.50.40:FF:000006">
    <property type="entry name" value="Peptidyl-prolyl cis-trans isomerase"/>
    <property type="match status" value="2"/>
</dbReference>
<evidence type="ECO:0000256" key="3">
    <source>
        <dbReference type="ARBA" id="ARBA00023110"/>
    </source>
</evidence>
<accession>A0A2W5E5E6</accession>
<keyword evidence="4 6" id="KW-0413">Isomerase</keyword>
<evidence type="ECO:0000256" key="7">
    <source>
        <dbReference type="RuleBase" id="RU003915"/>
    </source>
</evidence>
<comment type="catalytic activity">
    <reaction evidence="1 6 7">
        <text>[protein]-peptidylproline (omega=180) = [protein]-peptidylproline (omega=0)</text>
        <dbReference type="Rhea" id="RHEA:16237"/>
        <dbReference type="Rhea" id="RHEA-COMP:10747"/>
        <dbReference type="Rhea" id="RHEA-COMP:10748"/>
        <dbReference type="ChEBI" id="CHEBI:83833"/>
        <dbReference type="ChEBI" id="CHEBI:83834"/>
        <dbReference type="EC" id="5.2.1.8"/>
    </reaction>
</comment>
<keyword evidence="3 6" id="KW-0697">Rotamase</keyword>
<proteinExistence type="inferred from homology"/>